<reference evidence="2 3" key="1">
    <citation type="submission" date="2022-11" db="EMBL/GenBank/DDBJ databases">
        <title>Whole genome sequence of Eschrichtius robustus ER-17-0199.</title>
        <authorList>
            <person name="Bruniche-Olsen A."/>
            <person name="Black A.N."/>
            <person name="Fields C.J."/>
            <person name="Walden K."/>
            <person name="Dewoody J.A."/>
        </authorList>
    </citation>
    <scope>NUCLEOTIDE SEQUENCE [LARGE SCALE GENOMIC DNA]</scope>
    <source>
        <strain evidence="2">ER-17-0199</strain>
        <tissue evidence="2">Blubber</tissue>
    </source>
</reference>
<gene>
    <name evidence="2" type="ORF">J1605_010381</name>
</gene>
<comment type="caution">
    <text evidence="2">The sequence shown here is derived from an EMBL/GenBank/DDBJ whole genome shotgun (WGS) entry which is preliminary data.</text>
</comment>
<feature type="region of interest" description="Disordered" evidence="1">
    <location>
        <begin position="1"/>
        <end position="31"/>
    </location>
</feature>
<dbReference type="AlphaFoldDB" id="A0AB34GRR5"/>
<sequence>MLADSVDNPNARRVSATKPVSSWPGPAPAGPSIRVRVKAGLLRSGVSHPGAPSRVSDLEISQTVRRPDQEQVSSDDTHELVCALSAQPAAAAPAHATGTRKRCINDALRSTALSDGAFVTLATLF</sequence>
<organism evidence="2 3">
    <name type="scientific">Eschrichtius robustus</name>
    <name type="common">California gray whale</name>
    <name type="synonym">Eschrichtius gibbosus</name>
    <dbReference type="NCBI Taxonomy" id="9764"/>
    <lineage>
        <taxon>Eukaryota</taxon>
        <taxon>Metazoa</taxon>
        <taxon>Chordata</taxon>
        <taxon>Craniata</taxon>
        <taxon>Vertebrata</taxon>
        <taxon>Euteleostomi</taxon>
        <taxon>Mammalia</taxon>
        <taxon>Eutheria</taxon>
        <taxon>Laurasiatheria</taxon>
        <taxon>Artiodactyla</taxon>
        <taxon>Whippomorpha</taxon>
        <taxon>Cetacea</taxon>
        <taxon>Mysticeti</taxon>
        <taxon>Eschrichtiidae</taxon>
        <taxon>Eschrichtius</taxon>
    </lineage>
</organism>
<keyword evidence="3" id="KW-1185">Reference proteome</keyword>
<dbReference type="EMBL" id="JAIQCJ010002123">
    <property type="protein sequence ID" value="KAJ8782189.1"/>
    <property type="molecule type" value="Genomic_DNA"/>
</dbReference>
<evidence type="ECO:0000256" key="1">
    <source>
        <dbReference type="SAM" id="MobiDB-lite"/>
    </source>
</evidence>
<evidence type="ECO:0000313" key="3">
    <source>
        <dbReference type="Proteomes" id="UP001159641"/>
    </source>
</evidence>
<protein>
    <submittedName>
        <fullName evidence="2">Uncharacterized protein</fullName>
    </submittedName>
</protein>
<name>A0AB34GRR5_ESCRO</name>
<evidence type="ECO:0000313" key="2">
    <source>
        <dbReference type="EMBL" id="KAJ8782189.1"/>
    </source>
</evidence>
<proteinExistence type="predicted"/>
<accession>A0AB34GRR5</accession>
<dbReference type="Proteomes" id="UP001159641">
    <property type="component" value="Unassembled WGS sequence"/>
</dbReference>